<sequence length="87" mass="9844">MLEDVRSGRSGEDEWLGNSWAGRITRGGFELTDLFDDEWTARYSLDEAHGVTIDYFAFLVPDGAAVRSEIARWESAAGREHPCRDHL</sequence>
<dbReference type="RefSeq" id="WP_151544823.1">
    <property type="nucleotide sequence ID" value="NZ_WBMR01000163.1"/>
</dbReference>
<comment type="caution">
    <text evidence="1">The sequence shown here is derived from an EMBL/GenBank/DDBJ whole genome shotgun (WGS) entry which is preliminary data.</text>
</comment>
<proteinExistence type="predicted"/>
<dbReference type="Proteomes" id="UP000483004">
    <property type="component" value="Unassembled WGS sequence"/>
</dbReference>
<gene>
    <name evidence="1" type="ORF">F9B16_36690</name>
</gene>
<dbReference type="AlphaFoldDB" id="A0A6L3VKV9"/>
<name>A0A6L3VKV9_9ACTN</name>
<accession>A0A6L3VKV9</accession>
<protein>
    <submittedName>
        <fullName evidence="1">Uncharacterized protein</fullName>
    </submittedName>
</protein>
<dbReference type="OrthoDB" id="3398113at2"/>
<evidence type="ECO:0000313" key="1">
    <source>
        <dbReference type="EMBL" id="KAB2369600.1"/>
    </source>
</evidence>
<reference evidence="1 2" key="1">
    <citation type="submission" date="2019-09" db="EMBL/GenBank/DDBJ databases">
        <title>Actinomadura physcomitrii sp. nov., a novel actinomycete isolated from moss [Physcomitrium sphaericum (Ludw) Fuernr].</title>
        <authorList>
            <person name="Liu C."/>
            <person name="Zhuang X."/>
        </authorList>
    </citation>
    <scope>NUCLEOTIDE SEQUENCE [LARGE SCALE GENOMIC DNA]</scope>
    <source>
        <strain evidence="1 2">CYP1-1B</strain>
    </source>
</reference>
<keyword evidence="2" id="KW-1185">Reference proteome</keyword>
<evidence type="ECO:0000313" key="2">
    <source>
        <dbReference type="Proteomes" id="UP000483004"/>
    </source>
</evidence>
<organism evidence="1 2">
    <name type="scientific">Actinomadura montaniterrae</name>
    <dbReference type="NCBI Taxonomy" id="1803903"/>
    <lineage>
        <taxon>Bacteria</taxon>
        <taxon>Bacillati</taxon>
        <taxon>Actinomycetota</taxon>
        <taxon>Actinomycetes</taxon>
        <taxon>Streptosporangiales</taxon>
        <taxon>Thermomonosporaceae</taxon>
        <taxon>Actinomadura</taxon>
    </lineage>
</organism>
<dbReference type="EMBL" id="WBMR01000163">
    <property type="protein sequence ID" value="KAB2369600.1"/>
    <property type="molecule type" value="Genomic_DNA"/>
</dbReference>